<organism evidence="2 3">
    <name type="scientific">Pyrococcus furiosus (strain ATCC 43587 / DSM 3638 / JCM 8422 / Vc1)</name>
    <dbReference type="NCBI Taxonomy" id="186497"/>
    <lineage>
        <taxon>Archaea</taxon>
        <taxon>Methanobacteriati</taxon>
        <taxon>Methanobacteriota</taxon>
        <taxon>Thermococci</taxon>
        <taxon>Thermococcales</taxon>
        <taxon>Thermococcaceae</taxon>
        <taxon>Pyrococcus</taxon>
    </lineage>
</organism>
<feature type="transmembrane region" description="Helical" evidence="1">
    <location>
        <begin position="73"/>
        <end position="92"/>
    </location>
</feature>
<accession>A0A5C0XNG9</accession>
<proteinExistence type="predicted"/>
<dbReference type="Proteomes" id="UP000324354">
    <property type="component" value="Chromosome"/>
</dbReference>
<gene>
    <name evidence="2" type="ORF">PFDSM3638_02045</name>
</gene>
<feature type="transmembrane region" description="Helical" evidence="1">
    <location>
        <begin position="141"/>
        <end position="161"/>
    </location>
</feature>
<dbReference type="AlphaFoldDB" id="A0A5C0XNG9"/>
<dbReference type="RefSeq" id="WP_011011530.1">
    <property type="nucleotide sequence ID" value="NC_003413.1"/>
</dbReference>
<keyword evidence="1" id="KW-0812">Transmembrane</keyword>
<evidence type="ECO:0000313" key="3">
    <source>
        <dbReference type="Proteomes" id="UP000324354"/>
    </source>
</evidence>
<feature type="transmembrane region" description="Helical" evidence="1">
    <location>
        <begin position="173"/>
        <end position="189"/>
    </location>
</feature>
<evidence type="ECO:0000313" key="2">
    <source>
        <dbReference type="EMBL" id="QEK78131.1"/>
    </source>
</evidence>
<keyword evidence="1" id="KW-0472">Membrane</keyword>
<reference evidence="2 3" key="1">
    <citation type="submission" date="2017-08" db="EMBL/GenBank/DDBJ databases">
        <title>Resequencing and Reannotation of the genome of Pyrococcus furiosus type strain DSM3638.</title>
        <authorList>
            <person name="Reichelt R.M."/>
            <person name="Bunk B."/>
        </authorList>
    </citation>
    <scope>NUCLEOTIDE SEQUENCE [LARGE SCALE GENOMIC DNA]</scope>
    <source>
        <strain evidence="2 3">DSM 3638</strain>
    </source>
</reference>
<dbReference type="EMBL" id="CP023154">
    <property type="protein sequence ID" value="QEK78131.1"/>
    <property type="molecule type" value="Genomic_DNA"/>
</dbReference>
<evidence type="ECO:0000256" key="1">
    <source>
        <dbReference type="SAM" id="Phobius"/>
    </source>
</evidence>
<dbReference type="OrthoDB" id="385145at2157"/>
<feature type="transmembrane region" description="Helical" evidence="1">
    <location>
        <begin position="112"/>
        <end position="129"/>
    </location>
</feature>
<name>A0A5C0XNG9_PYRFU</name>
<keyword evidence="1" id="KW-1133">Transmembrane helix</keyword>
<protein>
    <submittedName>
        <fullName evidence="2">Uncharacterized protein</fullName>
    </submittedName>
</protein>
<dbReference type="GeneID" id="41712212"/>
<sequence>MMKIVRVILTLIIFYKIMEAVENVSVLKELISLGLEYLQIPLAPETFFLIIFGLMTIAFIFSDYSLQSLSLTYFFMTTFIWLLNSPVMKELFPKFSGIILGMIPLHYTSEDEFITVVLLSLAFISDTWGKYERINLNWKDFTLGFGYSLVVVGASGLLFYFLKDMALNFEINIPIALLLITLSLSFYILSQEKTNNVITVVRVKVPLKTEFRVEGNKIRIIPISGPEEIKIKEFQGEYKVYLNNFPLKKILESQNNGTRIIVYSNEKVQEV</sequence>
<feature type="transmembrane region" description="Helical" evidence="1">
    <location>
        <begin position="44"/>
        <end position="61"/>
    </location>
</feature>